<gene>
    <name evidence="2" type="ORF">H5410_059170</name>
</gene>
<organism evidence="2 3">
    <name type="scientific">Solanum commersonii</name>
    <name type="common">Commerson's wild potato</name>
    <name type="synonym">Commerson's nightshade</name>
    <dbReference type="NCBI Taxonomy" id="4109"/>
    <lineage>
        <taxon>Eukaryota</taxon>
        <taxon>Viridiplantae</taxon>
        <taxon>Streptophyta</taxon>
        <taxon>Embryophyta</taxon>
        <taxon>Tracheophyta</taxon>
        <taxon>Spermatophyta</taxon>
        <taxon>Magnoliopsida</taxon>
        <taxon>eudicotyledons</taxon>
        <taxon>Gunneridae</taxon>
        <taxon>Pentapetalae</taxon>
        <taxon>asterids</taxon>
        <taxon>lamiids</taxon>
        <taxon>Solanales</taxon>
        <taxon>Solanaceae</taxon>
        <taxon>Solanoideae</taxon>
        <taxon>Solaneae</taxon>
        <taxon>Solanum</taxon>
    </lineage>
</organism>
<proteinExistence type="predicted"/>
<keyword evidence="1" id="KW-0812">Transmembrane</keyword>
<keyword evidence="3" id="KW-1185">Reference proteome</keyword>
<sequence>MDICYDLINGINLSRGKNGRIFKFERDPKLEKPIFYRFSYAIVHEFLVVGFQKNSWTSITTLLMVLVVHGFLVIHESRTFYAYFYHGRPLRPYKWRQLITRGKQMHFQV</sequence>
<dbReference type="Proteomes" id="UP000824120">
    <property type="component" value="Chromosome 12"/>
</dbReference>
<keyword evidence="1" id="KW-1133">Transmembrane helix</keyword>
<protein>
    <submittedName>
        <fullName evidence="2">Uncharacterized protein</fullName>
    </submittedName>
</protein>
<feature type="transmembrane region" description="Helical" evidence="1">
    <location>
        <begin position="57"/>
        <end position="74"/>
    </location>
</feature>
<comment type="caution">
    <text evidence="2">The sequence shown here is derived from an EMBL/GenBank/DDBJ whole genome shotgun (WGS) entry which is preliminary data.</text>
</comment>
<evidence type="ECO:0000313" key="2">
    <source>
        <dbReference type="EMBL" id="KAG5569404.1"/>
    </source>
</evidence>
<reference evidence="2 3" key="1">
    <citation type="submission" date="2020-09" db="EMBL/GenBank/DDBJ databases">
        <title>De no assembly of potato wild relative species, Solanum commersonii.</title>
        <authorList>
            <person name="Cho K."/>
        </authorList>
    </citation>
    <scope>NUCLEOTIDE SEQUENCE [LARGE SCALE GENOMIC DNA]</scope>
    <source>
        <strain evidence="2">LZ3.2</strain>
        <tissue evidence="2">Leaf</tissue>
    </source>
</reference>
<dbReference type="EMBL" id="JACXVP010000012">
    <property type="protein sequence ID" value="KAG5569404.1"/>
    <property type="molecule type" value="Genomic_DNA"/>
</dbReference>
<accession>A0A9J5W260</accession>
<name>A0A9J5W260_SOLCO</name>
<evidence type="ECO:0000313" key="3">
    <source>
        <dbReference type="Proteomes" id="UP000824120"/>
    </source>
</evidence>
<keyword evidence="1" id="KW-0472">Membrane</keyword>
<evidence type="ECO:0000256" key="1">
    <source>
        <dbReference type="SAM" id="Phobius"/>
    </source>
</evidence>
<dbReference type="AlphaFoldDB" id="A0A9J5W260"/>